<sequence>MRFVFRFKALSPCGNGRVRRRVTPLTACLVAIMVFGLGGASIPAQSFPPVTPPVLPSSGFWTEVITVTPGWLVLQDSLGRQYPLAATAAGFYTIRALVGPGQIPPNSLAMVFGTELPNSMIGADHVDLLEGPLRLGARPGFERVLANGISQEEFAILNASPLLRPLLAPSPILALAPPSFNFLVGPLVSAAPVQVASPGSNQIFTIVANNRPPRIFRVNRVAGDFKPIAVGDLVYVVPAPRQALSPRTLVPSEITVYKNLR</sequence>
<accession>E8QXL1</accession>
<gene>
    <name evidence="1" type="ordered locus">Isop_2487</name>
</gene>
<dbReference type="HOGENOM" id="CLU_1064668_0_0_0"/>
<name>E8QXL1_ISOPI</name>
<evidence type="ECO:0000313" key="2">
    <source>
        <dbReference type="Proteomes" id="UP000008631"/>
    </source>
</evidence>
<dbReference type="AlphaFoldDB" id="E8QXL1"/>
<dbReference type="InParanoid" id="E8QXL1"/>
<organism evidence="1 2">
    <name type="scientific">Isosphaera pallida (strain ATCC 43644 / DSM 9630 / IS1B)</name>
    <dbReference type="NCBI Taxonomy" id="575540"/>
    <lineage>
        <taxon>Bacteria</taxon>
        <taxon>Pseudomonadati</taxon>
        <taxon>Planctomycetota</taxon>
        <taxon>Planctomycetia</taxon>
        <taxon>Isosphaerales</taxon>
        <taxon>Isosphaeraceae</taxon>
        <taxon>Isosphaera</taxon>
    </lineage>
</organism>
<dbReference type="EMBL" id="CP002353">
    <property type="protein sequence ID" value="ADV63059.1"/>
    <property type="molecule type" value="Genomic_DNA"/>
</dbReference>
<protein>
    <submittedName>
        <fullName evidence="1">Uncharacterized protein</fullName>
    </submittedName>
</protein>
<reference evidence="1 2" key="2">
    <citation type="journal article" date="2011" name="Stand. Genomic Sci.">
        <title>Complete genome sequence of Isosphaera pallida type strain (IS1B).</title>
        <authorList>
            <consortium name="US DOE Joint Genome Institute (JGI-PGF)"/>
            <person name="Goker M."/>
            <person name="Cleland D."/>
            <person name="Saunders E."/>
            <person name="Lapidus A."/>
            <person name="Nolan M."/>
            <person name="Lucas S."/>
            <person name="Hammon N."/>
            <person name="Deshpande S."/>
            <person name="Cheng J.F."/>
            <person name="Tapia R."/>
            <person name="Han C."/>
            <person name="Goodwin L."/>
            <person name="Pitluck S."/>
            <person name="Liolios K."/>
            <person name="Pagani I."/>
            <person name="Ivanova N."/>
            <person name="Mavromatis K."/>
            <person name="Pati A."/>
            <person name="Chen A."/>
            <person name="Palaniappan K."/>
            <person name="Land M."/>
            <person name="Hauser L."/>
            <person name="Chang Y.J."/>
            <person name="Jeffries C.D."/>
            <person name="Detter J.C."/>
            <person name="Beck B."/>
            <person name="Woyke T."/>
            <person name="Bristow J."/>
            <person name="Eisen J.A."/>
            <person name="Markowitz V."/>
            <person name="Hugenholtz P."/>
            <person name="Kyrpides N.C."/>
            <person name="Klenk H.P."/>
        </authorList>
    </citation>
    <scope>NUCLEOTIDE SEQUENCE [LARGE SCALE GENOMIC DNA]</scope>
    <source>
        <strain evidence="2">ATCC 43644 / DSM 9630 / IS1B</strain>
    </source>
</reference>
<evidence type="ECO:0000313" key="1">
    <source>
        <dbReference type="EMBL" id="ADV63059.1"/>
    </source>
</evidence>
<dbReference type="Proteomes" id="UP000008631">
    <property type="component" value="Chromosome"/>
</dbReference>
<reference key="1">
    <citation type="submission" date="2010-11" db="EMBL/GenBank/DDBJ databases">
        <title>The complete sequence of chromosome of Isophaera pallida ATCC 43644.</title>
        <authorList>
            <consortium name="US DOE Joint Genome Institute (JGI-PGF)"/>
            <person name="Lucas S."/>
            <person name="Copeland A."/>
            <person name="Lapidus A."/>
            <person name="Bruce D."/>
            <person name="Goodwin L."/>
            <person name="Pitluck S."/>
            <person name="Kyrpides N."/>
            <person name="Mavromatis K."/>
            <person name="Pagani I."/>
            <person name="Ivanova N."/>
            <person name="Saunders E."/>
            <person name="Brettin T."/>
            <person name="Detter J.C."/>
            <person name="Han C."/>
            <person name="Tapia R."/>
            <person name="Land M."/>
            <person name="Hauser L."/>
            <person name="Markowitz V."/>
            <person name="Cheng J.-F."/>
            <person name="Hugenholtz P."/>
            <person name="Woyke T."/>
            <person name="Wu D."/>
            <person name="Eisen J.A."/>
        </authorList>
    </citation>
    <scope>NUCLEOTIDE SEQUENCE</scope>
    <source>
        <strain>ATCC 43644</strain>
    </source>
</reference>
<keyword evidence="2" id="KW-1185">Reference proteome</keyword>
<dbReference type="eggNOG" id="ENOG502ZJ1K">
    <property type="taxonomic scope" value="Bacteria"/>
</dbReference>
<dbReference type="STRING" id="575540.Isop_2487"/>
<proteinExistence type="predicted"/>
<dbReference type="KEGG" id="ipa:Isop_2487"/>